<dbReference type="InterPro" id="IPR020904">
    <property type="entry name" value="Sc_DH/Rdtase_CS"/>
</dbReference>
<dbReference type="PRINTS" id="PR00081">
    <property type="entry name" value="GDHRDH"/>
</dbReference>
<evidence type="ECO:0000313" key="3">
    <source>
        <dbReference type="EMBL" id="OCT10770.1"/>
    </source>
</evidence>
<evidence type="ECO:0000256" key="2">
    <source>
        <dbReference type="ARBA" id="ARBA00023002"/>
    </source>
</evidence>
<protein>
    <submittedName>
        <fullName evidence="3">Oxidoreductase</fullName>
    </submittedName>
</protein>
<dbReference type="CDD" id="cd05233">
    <property type="entry name" value="SDR_c"/>
    <property type="match status" value="1"/>
</dbReference>
<dbReference type="GO" id="GO:0016491">
    <property type="term" value="F:oxidoreductase activity"/>
    <property type="evidence" value="ECO:0007669"/>
    <property type="project" value="UniProtKB-KW"/>
</dbReference>
<evidence type="ECO:0000256" key="1">
    <source>
        <dbReference type="ARBA" id="ARBA00006484"/>
    </source>
</evidence>
<dbReference type="GO" id="GO:0008206">
    <property type="term" value="P:bile acid metabolic process"/>
    <property type="evidence" value="ECO:0007669"/>
    <property type="project" value="UniProtKB-ARBA"/>
</dbReference>
<name>A0A1C0ZRT6_9BACL</name>
<dbReference type="AlphaFoldDB" id="A0A1C0ZRT6"/>
<dbReference type="FunFam" id="3.40.50.720:FF:000084">
    <property type="entry name" value="Short-chain dehydrogenase reductase"/>
    <property type="match status" value="1"/>
</dbReference>
<dbReference type="PANTHER" id="PTHR43639:SF1">
    <property type="entry name" value="SHORT-CHAIN DEHYDROGENASE_REDUCTASE FAMILY PROTEIN"/>
    <property type="match status" value="1"/>
</dbReference>
<dbReference type="PANTHER" id="PTHR43639">
    <property type="entry name" value="OXIDOREDUCTASE, SHORT-CHAIN DEHYDROGENASE/REDUCTASE FAMILY (AFU_ORTHOLOGUE AFUA_5G02870)"/>
    <property type="match status" value="1"/>
</dbReference>
<comment type="similarity">
    <text evidence="1">Belongs to the short-chain dehydrogenases/reductases (SDR) family.</text>
</comment>
<dbReference type="SUPFAM" id="SSF51735">
    <property type="entry name" value="NAD(P)-binding Rossmann-fold domains"/>
    <property type="match status" value="1"/>
</dbReference>
<dbReference type="OrthoDB" id="9803333at2"/>
<gene>
    <name evidence="3" type="ORF">A8709_23340</name>
</gene>
<comment type="caution">
    <text evidence="3">The sequence shown here is derived from an EMBL/GenBank/DDBJ whole genome shotgun (WGS) entry which is preliminary data.</text>
</comment>
<dbReference type="InterPro" id="IPR036291">
    <property type="entry name" value="NAD(P)-bd_dom_sf"/>
</dbReference>
<evidence type="ECO:0000313" key="4">
    <source>
        <dbReference type="Proteomes" id="UP000093309"/>
    </source>
</evidence>
<accession>A0A1C0ZRT6</accession>
<dbReference type="Proteomes" id="UP000093309">
    <property type="component" value="Unassembled WGS sequence"/>
</dbReference>
<keyword evidence="4" id="KW-1185">Reference proteome</keyword>
<proteinExistence type="inferred from homology"/>
<dbReference type="Pfam" id="PF13561">
    <property type="entry name" value="adh_short_C2"/>
    <property type="match status" value="1"/>
</dbReference>
<reference evidence="4" key="1">
    <citation type="submission" date="2016-05" db="EMBL/GenBank/DDBJ databases">
        <title>Paenibacillus oryzae. sp. nov., isolated from the rice root.</title>
        <authorList>
            <person name="Zhang J."/>
            <person name="Zhang X."/>
        </authorList>
    </citation>
    <scope>NUCLEOTIDE SEQUENCE [LARGE SCALE GENOMIC DNA]</scope>
    <source>
        <strain evidence="4">KCTC13222</strain>
    </source>
</reference>
<keyword evidence="2" id="KW-0560">Oxidoreductase</keyword>
<dbReference type="PROSITE" id="PS00061">
    <property type="entry name" value="ADH_SHORT"/>
    <property type="match status" value="1"/>
</dbReference>
<dbReference type="InterPro" id="IPR002347">
    <property type="entry name" value="SDR_fam"/>
</dbReference>
<sequence length="260" mass="27800">MALNIDLSGQVAIVTGASGGIGLGVARMMAQAGAHVAACARESSPAWEQFQLEQMTSGKMILFTALDITDDESVHRFVQMTVQYFGGIDILVSNAGANVFREAADCDTDAWQRNMDLNLKSHWMMSQSCKPYLERSTNGVIVIMTSNHAIATIPGCFPYNVAKTALTGLVRSLAIEWGPAIRTVGIAPGFIDTPGNDGWFQSFPDPQAERAQTVQRHPVGRLGTPEEIGAFCAFLASSYASFASGATYVVDGGRTALLQD</sequence>
<organism evidence="3 4">
    <name type="scientific">Paenibacillus pectinilyticus</name>
    <dbReference type="NCBI Taxonomy" id="512399"/>
    <lineage>
        <taxon>Bacteria</taxon>
        <taxon>Bacillati</taxon>
        <taxon>Bacillota</taxon>
        <taxon>Bacilli</taxon>
        <taxon>Bacillales</taxon>
        <taxon>Paenibacillaceae</taxon>
        <taxon>Paenibacillus</taxon>
    </lineage>
</organism>
<dbReference type="EMBL" id="LYPC01000030">
    <property type="protein sequence ID" value="OCT10770.1"/>
    <property type="molecule type" value="Genomic_DNA"/>
</dbReference>
<dbReference type="RefSeq" id="WP_065859314.1">
    <property type="nucleotide sequence ID" value="NZ_LYPC01000030.1"/>
</dbReference>
<dbReference type="PRINTS" id="PR00080">
    <property type="entry name" value="SDRFAMILY"/>
</dbReference>
<dbReference type="Gene3D" id="3.40.50.720">
    <property type="entry name" value="NAD(P)-binding Rossmann-like Domain"/>
    <property type="match status" value="1"/>
</dbReference>
<dbReference type="STRING" id="512399.A8709_23340"/>